<keyword evidence="4" id="KW-1185">Reference proteome</keyword>
<dbReference type="Proteomes" id="UP000578000">
    <property type="component" value="Unassembled WGS sequence"/>
</dbReference>
<dbReference type="AlphaFoldDB" id="A0A841QBU1"/>
<dbReference type="CDD" id="cd24052">
    <property type="entry name" value="ASKHA_NBD_HpPPX-GppA-like"/>
    <property type="match status" value="1"/>
</dbReference>
<dbReference type="GO" id="GO:0008894">
    <property type="term" value="F:guanosine-5'-triphosphate,3'-diphosphate diphosphatase activity"/>
    <property type="evidence" value="ECO:0007669"/>
    <property type="project" value="UniProtKB-EC"/>
</dbReference>
<dbReference type="EMBL" id="JACHIE010000001">
    <property type="protein sequence ID" value="MBB6455856.1"/>
    <property type="molecule type" value="Genomic_DNA"/>
</dbReference>
<keyword evidence="3" id="KW-0378">Hydrolase</keyword>
<proteinExistence type="predicted"/>
<evidence type="ECO:0000259" key="1">
    <source>
        <dbReference type="Pfam" id="PF02541"/>
    </source>
</evidence>
<dbReference type="InterPro" id="IPR050273">
    <property type="entry name" value="GppA/Ppx_hydrolase"/>
</dbReference>
<dbReference type="InterPro" id="IPR043129">
    <property type="entry name" value="ATPase_NBD"/>
</dbReference>
<dbReference type="GO" id="GO:0004309">
    <property type="term" value="F:exopolyphosphatase activity"/>
    <property type="evidence" value="ECO:0007669"/>
    <property type="project" value="UniProtKB-EC"/>
</dbReference>
<dbReference type="Gene3D" id="3.30.420.40">
    <property type="match status" value="1"/>
</dbReference>
<evidence type="ECO:0000313" key="3">
    <source>
        <dbReference type="EMBL" id="MBB6455856.1"/>
    </source>
</evidence>
<dbReference type="EC" id="3.6.1.40" evidence="3"/>
<dbReference type="Gene3D" id="3.30.420.150">
    <property type="entry name" value="Exopolyphosphatase. Domain 2"/>
    <property type="match status" value="1"/>
</dbReference>
<feature type="domain" description="Exopolyphosphatase C-terminal" evidence="2">
    <location>
        <begin position="336"/>
        <end position="484"/>
    </location>
</feature>
<comment type="caution">
    <text evidence="3">The sequence shown here is derived from an EMBL/GenBank/DDBJ whole genome shotgun (WGS) entry which is preliminary data.</text>
</comment>
<name>A0A841QBU1_9PROT</name>
<organism evidence="3 4">
    <name type="scientific">Acetobacter lovaniensis</name>
    <dbReference type="NCBI Taxonomy" id="104100"/>
    <lineage>
        <taxon>Bacteria</taxon>
        <taxon>Pseudomonadati</taxon>
        <taxon>Pseudomonadota</taxon>
        <taxon>Alphaproteobacteria</taxon>
        <taxon>Acetobacterales</taxon>
        <taxon>Acetobacteraceae</taxon>
        <taxon>Acetobacter</taxon>
    </lineage>
</organism>
<dbReference type="Pfam" id="PF02541">
    <property type="entry name" value="Ppx-GppA"/>
    <property type="match status" value="1"/>
</dbReference>
<dbReference type="InterPro" id="IPR003695">
    <property type="entry name" value="Ppx_GppA_N"/>
</dbReference>
<dbReference type="Pfam" id="PF21697">
    <property type="entry name" value="Ppx_C"/>
    <property type="match status" value="1"/>
</dbReference>
<accession>A0A841QBU1</accession>
<dbReference type="PANTHER" id="PTHR30005">
    <property type="entry name" value="EXOPOLYPHOSPHATASE"/>
    <property type="match status" value="1"/>
</dbReference>
<dbReference type="EC" id="3.6.1.11" evidence="3"/>
<dbReference type="SUPFAM" id="SSF109604">
    <property type="entry name" value="HD-domain/PDEase-like"/>
    <property type="match status" value="1"/>
</dbReference>
<evidence type="ECO:0000313" key="4">
    <source>
        <dbReference type="Proteomes" id="UP000578000"/>
    </source>
</evidence>
<protein>
    <submittedName>
        <fullName evidence="3">Exopolyphosphatase/guanosine-5'-triphosphate, 3'-diphosphate pyrophosphatase</fullName>
        <ecNumber evidence="3">3.6.1.11</ecNumber>
        <ecNumber evidence="3">3.6.1.40</ecNumber>
    </submittedName>
</protein>
<sequence>MQRRSAVVDLGSNSVRLVVFEGVSRNPQPIFNEKAVLRLGRGLTTTGRLNDEGVGMAMEVLSRFHAIARAMQADPFEVLATAAVRDATNGPAFVEMLRQSMPGVPVRILSGKEEADHSAIGVMCGIPGADGLVADVGGGSLELIHLTETGRHDATTLPLGMIRLADRCGGDLDIAKLLTDQDIDGVDWLSRVRGQPLYLVGGAFRALARLQIARTQYPLNIVHYYTLDVQEAREMTGWLQNSSRRSLESLPGAPRKRLDDIPFAAVVLRRLMKKVQPSKIVFCVDGLREGWYMMNVAPSYLPQDPMESVARDMCARFGRSNTLPEILWTWTGCIKPNETAEEQHLRRIACWLSDIGSHDHPEYRAEQTYLRILRVQGAGFDHRARVWLSLALAVRYSVDMNSPALMPSFALLGDGERRDAVACGLALRLAYSLSGGAGSLLEGTSLAWEGAELVLTLTSTRVAVKGESVRRGLDRLGQALGVQTRFEVNWRSDLPLP</sequence>
<dbReference type="InterPro" id="IPR048951">
    <property type="entry name" value="Ppx_C"/>
</dbReference>
<evidence type="ECO:0000259" key="2">
    <source>
        <dbReference type="Pfam" id="PF21697"/>
    </source>
</evidence>
<dbReference type="PANTHER" id="PTHR30005:SF0">
    <property type="entry name" value="RETROGRADE REGULATION PROTEIN 2"/>
    <property type="match status" value="1"/>
</dbReference>
<gene>
    <name evidence="3" type="ORF">HNR55_000417</name>
</gene>
<feature type="domain" description="Ppx/GppA phosphatase N-terminal" evidence="1">
    <location>
        <begin position="18"/>
        <end position="291"/>
    </location>
</feature>
<reference evidence="3 4" key="1">
    <citation type="submission" date="2020-08" db="EMBL/GenBank/DDBJ databases">
        <title>Genomic Encyclopedia of Type Strains, Phase IV (KMG-IV): sequencing the most valuable type-strain genomes for metagenomic binning, comparative biology and taxonomic classification.</title>
        <authorList>
            <person name="Goeker M."/>
        </authorList>
    </citation>
    <scope>NUCLEOTIDE SEQUENCE [LARGE SCALE GENOMIC DNA]</scope>
    <source>
        <strain evidence="3 4">DSM 4491</strain>
    </source>
</reference>
<dbReference type="Gene3D" id="1.10.3210.10">
    <property type="entry name" value="Hypothetical protein af1432"/>
    <property type="match status" value="1"/>
</dbReference>
<dbReference type="SUPFAM" id="SSF53067">
    <property type="entry name" value="Actin-like ATPase domain"/>
    <property type="match status" value="2"/>
</dbReference>